<feature type="binding site" evidence="9">
    <location>
        <position position="39"/>
    </location>
    <ligand>
        <name>ATP</name>
        <dbReference type="ChEBI" id="CHEBI:30616"/>
    </ligand>
</feature>
<name>A0A1S3NT82_SALSA</name>
<dbReference type="InterPro" id="IPR011009">
    <property type="entry name" value="Kinase-like_dom_sf"/>
</dbReference>
<dbReference type="PANTHER" id="PTHR24348:SF18">
    <property type="entry name" value="SERINE_THREONINE-PROTEIN KINASE ULK2"/>
    <property type="match status" value="1"/>
</dbReference>
<keyword evidence="2" id="KW-0723">Serine/threonine-protein kinase</keyword>
<dbReference type="RefSeq" id="XP_014018609.1">
    <property type="nucleotide sequence ID" value="XM_014163134.2"/>
</dbReference>
<dbReference type="InterPro" id="IPR022708">
    <property type="entry name" value="Atg1-like_tMIT"/>
</dbReference>
<keyword evidence="6 13" id="KW-0418">Kinase</keyword>
<feature type="compositionally biased region" description="Low complexity" evidence="10">
    <location>
        <begin position="336"/>
        <end position="350"/>
    </location>
</feature>
<dbReference type="GO" id="GO:0061709">
    <property type="term" value="P:reticulophagy"/>
    <property type="evidence" value="ECO:0007669"/>
    <property type="project" value="TreeGrafter"/>
</dbReference>
<evidence type="ECO:0000256" key="1">
    <source>
        <dbReference type="ARBA" id="ARBA00012513"/>
    </source>
</evidence>
<evidence type="ECO:0000256" key="2">
    <source>
        <dbReference type="ARBA" id="ARBA00022527"/>
    </source>
</evidence>
<feature type="compositionally biased region" description="Polar residues" evidence="10">
    <location>
        <begin position="546"/>
        <end position="557"/>
    </location>
</feature>
<dbReference type="GO" id="GO:0034727">
    <property type="term" value="P:piecemeal microautophagy of the nucleus"/>
    <property type="evidence" value="ECO:0007669"/>
    <property type="project" value="TreeGrafter"/>
</dbReference>
<dbReference type="InterPro" id="IPR045269">
    <property type="entry name" value="Atg1-like"/>
</dbReference>
<dbReference type="FunFam" id="3.30.200.20:FF:000149">
    <property type="entry name" value="serine/threonine-protein kinase unc-51 isoform X1"/>
    <property type="match status" value="1"/>
</dbReference>
<dbReference type="GO" id="GO:0010508">
    <property type="term" value="P:positive regulation of autophagy"/>
    <property type="evidence" value="ECO:0007669"/>
    <property type="project" value="TreeGrafter"/>
</dbReference>
<dbReference type="GO" id="GO:0005829">
    <property type="term" value="C:cytosol"/>
    <property type="evidence" value="ECO:0007669"/>
    <property type="project" value="TreeGrafter"/>
</dbReference>
<dbReference type="GO" id="GO:0042594">
    <property type="term" value="P:response to starvation"/>
    <property type="evidence" value="ECO:0007669"/>
    <property type="project" value="TreeGrafter"/>
</dbReference>
<dbReference type="PROSITE" id="PS50011">
    <property type="entry name" value="PROTEIN_KINASE_DOM"/>
    <property type="match status" value="1"/>
</dbReference>
<feature type="compositionally biased region" description="Polar residues" evidence="10">
    <location>
        <begin position="423"/>
        <end position="444"/>
    </location>
</feature>
<organism evidence="12 13">
    <name type="scientific">Salmo salar</name>
    <name type="common">Atlantic salmon</name>
    <dbReference type="NCBI Taxonomy" id="8030"/>
    <lineage>
        <taxon>Eukaryota</taxon>
        <taxon>Metazoa</taxon>
        <taxon>Chordata</taxon>
        <taxon>Craniata</taxon>
        <taxon>Vertebrata</taxon>
        <taxon>Euteleostomi</taxon>
        <taxon>Actinopterygii</taxon>
        <taxon>Neopterygii</taxon>
        <taxon>Teleostei</taxon>
        <taxon>Protacanthopterygii</taxon>
        <taxon>Salmoniformes</taxon>
        <taxon>Salmonidae</taxon>
        <taxon>Salmoninae</taxon>
        <taxon>Salmo</taxon>
    </lineage>
</organism>
<feature type="compositionally biased region" description="Low complexity" evidence="10">
    <location>
        <begin position="506"/>
        <end position="521"/>
    </location>
</feature>
<evidence type="ECO:0000256" key="7">
    <source>
        <dbReference type="ARBA" id="ARBA00022840"/>
    </source>
</evidence>
<evidence type="ECO:0000256" key="10">
    <source>
        <dbReference type="SAM" id="MobiDB-lite"/>
    </source>
</evidence>
<dbReference type="Proteomes" id="UP001652741">
    <property type="component" value="Chromosome ssa20"/>
</dbReference>
<keyword evidence="7 9" id="KW-0067">ATP-binding</keyword>
<dbReference type="InterPro" id="IPR017441">
    <property type="entry name" value="Protein_kinase_ATP_BS"/>
</dbReference>
<dbReference type="FunFam" id="1.10.510.10:FF:000128">
    <property type="entry name" value="serine/threonine-protein kinase ULK2 isoform X2"/>
    <property type="match status" value="1"/>
</dbReference>
<feature type="compositionally biased region" description="Polar residues" evidence="10">
    <location>
        <begin position="656"/>
        <end position="670"/>
    </location>
</feature>
<evidence type="ECO:0000256" key="4">
    <source>
        <dbReference type="ARBA" id="ARBA00022679"/>
    </source>
</evidence>
<feature type="region of interest" description="Disordered" evidence="10">
    <location>
        <begin position="536"/>
        <end position="606"/>
    </location>
</feature>
<evidence type="ECO:0000313" key="12">
    <source>
        <dbReference type="Proteomes" id="UP001652741"/>
    </source>
</evidence>
<dbReference type="InterPro" id="IPR008271">
    <property type="entry name" value="Ser/Thr_kinase_AS"/>
</dbReference>
<accession>A0A1S3NT82</accession>
<dbReference type="EC" id="2.7.11.1" evidence="1"/>
<feature type="compositionally biased region" description="Polar residues" evidence="10">
    <location>
        <begin position="385"/>
        <end position="394"/>
    </location>
</feature>
<dbReference type="Pfam" id="PF00069">
    <property type="entry name" value="Pkinase"/>
    <property type="match status" value="1"/>
</dbReference>
<dbReference type="GeneID" id="106581221"/>
<dbReference type="GO" id="GO:0034045">
    <property type="term" value="C:phagophore assembly site membrane"/>
    <property type="evidence" value="ECO:0007669"/>
    <property type="project" value="TreeGrafter"/>
</dbReference>
<dbReference type="GO" id="GO:0048671">
    <property type="term" value="P:negative regulation of collateral sprouting"/>
    <property type="evidence" value="ECO:0007669"/>
    <property type="project" value="TreeGrafter"/>
</dbReference>
<dbReference type="GO" id="GO:0005776">
    <property type="term" value="C:autophagosome"/>
    <property type="evidence" value="ECO:0007669"/>
    <property type="project" value="TreeGrafter"/>
</dbReference>
<dbReference type="Gene3D" id="1.10.510.10">
    <property type="entry name" value="Transferase(Phosphotransferase) domain 1"/>
    <property type="match status" value="1"/>
</dbReference>
<dbReference type="PROSITE" id="PS00107">
    <property type="entry name" value="PROTEIN_KINASE_ATP"/>
    <property type="match status" value="1"/>
</dbReference>
<dbReference type="PANTHER" id="PTHR24348">
    <property type="entry name" value="SERINE/THREONINE-PROTEIN KINASE UNC-51-RELATED"/>
    <property type="match status" value="1"/>
</dbReference>
<sequence>METVGDFEYSRKDLVGHGAFAVVFKGRHRKKTDWEVAVKSINKKNLSKSQILLGKEIKILKELQHENIVALYDVQETPNSVFLVMEYCNGGDLADYLQAKGTLREDTLRVFLQQIAAAMRILNSKGIIHRDLKPQNILLSYTSRKRSSINGIRIKIADFGFARYLQSNMMAATLCGSPMYMAPEVIMSQNYDAKADLWSIGTVVYQCLVGKPPFQANSPQDLRMFYEKNKSLLPIIPRETSPSLGNLLLGLLQRNQKDRMDFDAFFSHPFLDPASAIKKSCPVPVPNCPSAVTDITYGSSPSVRYNSPASLPDMQTLPEDSLSSPPLGPPNYLQLSKESGGSTSSKNSSSDTDDFVLVPHLSTESYDQPMGAVGHRPSGEWCGGQPQTTGQTPMVSPRAETTPIPVPTQVRNYQRIKQNLSNSPTTALYGSHRSGTVRRSNTSPMGFPKVGSGSPSSADCSPQMTGRRLSIGTSRPYSPSPLVGTIPEQLGHCCCGHPQGHESRSHSSSGGSPVPSSQLLGGRLQSAPTLTEVYHTRQKLHKQLSDPIQPSTSNYPPSHSPHLGRPGNLGTSPTKHLGSSPRSSDWLTKSPLPTIIGSPTKPVSAPFKIPKTQASCNLMALADSPTPTKTLADARDICAYHCTPYPSERQSAPEASRTTFGRSVSTSRLSEQPVRITLGGQPYQGSTDSLNAERPMDTVGSNSSAGSLCSTSGRVYVGSPPGMAIGTSPPGGAEAGPSSLRYVPYGTSPPSLDGFITFEAPELPEETLMEREHTDTLMHLRMMLSFTDCVLEIAAVRAGGSDLGASAASLYPPQESVVVDQISQLSKEWGQVEQLVLYMKAAQLLASSLHLAKAQIKSAKLNPSSAVKQVVKSLNERYKSCISLCRRLTDKLNHFFSDKQRFVDEINSVTAEKLIYNYAVETVQSAALDEMFQQTEDIAYRYNKAAMLLEGLSKILQDPADIQNVAKYKASVDRRISALCYCTVTLYE</sequence>
<dbReference type="Pfam" id="PF21127">
    <property type="entry name" value="ATG1-like_MIT2"/>
    <property type="match status" value="1"/>
</dbReference>
<evidence type="ECO:0000256" key="9">
    <source>
        <dbReference type="PROSITE-ProRule" id="PRU10141"/>
    </source>
</evidence>
<evidence type="ECO:0000256" key="5">
    <source>
        <dbReference type="ARBA" id="ARBA00022741"/>
    </source>
</evidence>
<feature type="domain" description="Protein kinase" evidence="11">
    <location>
        <begin position="9"/>
        <end position="271"/>
    </location>
</feature>
<dbReference type="GO" id="GO:0048675">
    <property type="term" value="P:axon extension"/>
    <property type="evidence" value="ECO:0007669"/>
    <property type="project" value="TreeGrafter"/>
</dbReference>
<evidence type="ECO:0000259" key="11">
    <source>
        <dbReference type="PROSITE" id="PS50011"/>
    </source>
</evidence>
<dbReference type="Bgee" id="ENSSSAG00000054921">
    <property type="expression patterns" value="Expressed in camera-type eye and 24 other cell types or tissues"/>
</dbReference>
<keyword evidence="5 9" id="KW-0547">Nucleotide-binding</keyword>
<dbReference type="Pfam" id="PF12063">
    <property type="entry name" value="ATG1-like_MIT1"/>
    <property type="match status" value="1"/>
</dbReference>
<dbReference type="InterPro" id="IPR000719">
    <property type="entry name" value="Prot_kinase_dom"/>
</dbReference>
<dbReference type="GO" id="GO:0004674">
    <property type="term" value="F:protein serine/threonine kinase activity"/>
    <property type="evidence" value="ECO:0007669"/>
    <property type="project" value="UniProtKB-KW"/>
</dbReference>
<feature type="region of interest" description="Disordered" evidence="10">
    <location>
        <begin position="423"/>
        <end position="521"/>
    </location>
</feature>
<dbReference type="InterPro" id="IPR048941">
    <property type="entry name" value="ATG1-like_MIT2"/>
</dbReference>
<evidence type="ECO:0000256" key="6">
    <source>
        <dbReference type="ARBA" id="ARBA00022777"/>
    </source>
</evidence>
<keyword evidence="8" id="KW-0072">Autophagy</keyword>
<keyword evidence="4" id="KW-0808">Transferase</keyword>
<dbReference type="SMART" id="SM00220">
    <property type="entry name" value="S_TKc"/>
    <property type="match status" value="1"/>
</dbReference>
<evidence type="ECO:0000256" key="3">
    <source>
        <dbReference type="ARBA" id="ARBA00022553"/>
    </source>
</evidence>
<dbReference type="SUPFAM" id="SSF56112">
    <property type="entry name" value="Protein kinase-like (PK-like)"/>
    <property type="match status" value="1"/>
</dbReference>
<evidence type="ECO:0000256" key="8">
    <source>
        <dbReference type="ARBA" id="ARBA00023006"/>
    </source>
</evidence>
<dbReference type="PROSITE" id="PS00108">
    <property type="entry name" value="PROTEIN_KINASE_ST"/>
    <property type="match status" value="1"/>
</dbReference>
<gene>
    <name evidence="13" type="primary">LOC106581221</name>
</gene>
<dbReference type="GO" id="GO:0000045">
    <property type="term" value="P:autophagosome assembly"/>
    <property type="evidence" value="ECO:0007669"/>
    <property type="project" value="TreeGrafter"/>
</dbReference>
<keyword evidence="12" id="KW-1185">Reference proteome</keyword>
<keyword evidence="3" id="KW-0597">Phosphoprotein</keyword>
<dbReference type="GO" id="GO:0005524">
    <property type="term" value="F:ATP binding"/>
    <property type="evidence" value="ECO:0007669"/>
    <property type="project" value="UniProtKB-UniRule"/>
</dbReference>
<protein>
    <recommendedName>
        <fullName evidence="1">non-specific serine/threonine protein kinase</fullName>
        <ecNumber evidence="1">2.7.11.1</ecNumber>
    </recommendedName>
</protein>
<dbReference type="GO" id="GO:0000422">
    <property type="term" value="P:autophagy of mitochondrion"/>
    <property type="evidence" value="ECO:0007669"/>
    <property type="project" value="TreeGrafter"/>
</dbReference>
<feature type="compositionally biased region" description="Polar residues" evidence="10">
    <location>
        <begin position="453"/>
        <end position="464"/>
    </location>
</feature>
<evidence type="ECO:0000313" key="13">
    <source>
        <dbReference type="RefSeq" id="XP_014018609.1"/>
    </source>
</evidence>
<proteinExistence type="predicted"/>
<feature type="region of interest" description="Disordered" evidence="10">
    <location>
        <begin position="304"/>
        <end position="404"/>
    </location>
</feature>
<reference evidence="13" key="1">
    <citation type="submission" date="2025-08" db="UniProtKB">
        <authorList>
            <consortium name="RefSeq"/>
        </authorList>
    </citation>
    <scope>IDENTIFICATION</scope>
</reference>
<dbReference type="AlphaFoldDB" id="A0A1S3NT82"/>
<dbReference type="Gene3D" id="3.30.200.20">
    <property type="entry name" value="Phosphorylase Kinase, domain 1"/>
    <property type="match status" value="1"/>
</dbReference>
<feature type="region of interest" description="Disordered" evidence="10">
    <location>
        <begin position="647"/>
        <end position="670"/>
    </location>
</feature>